<protein>
    <submittedName>
        <fullName evidence="1">Uncharacterized protein</fullName>
    </submittedName>
</protein>
<evidence type="ECO:0000313" key="1">
    <source>
        <dbReference type="EMBL" id="KRK46378.1"/>
    </source>
</evidence>
<proteinExistence type="predicted"/>
<name>A0A0R1HT07_9LACO</name>
<keyword evidence="2" id="KW-1185">Reference proteome</keyword>
<evidence type="ECO:0000313" key="2">
    <source>
        <dbReference type="Proteomes" id="UP000050911"/>
    </source>
</evidence>
<dbReference type="Proteomes" id="UP000050911">
    <property type="component" value="Unassembled WGS sequence"/>
</dbReference>
<reference evidence="1 2" key="1">
    <citation type="journal article" date="2015" name="Genome Announc.">
        <title>Expanding the biotechnology potential of lactobacilli through comparative genomics of 213 strains and associated genera.</title>
        <authorList>
            <person name="Sun Z."/>
            <person name="Harris H.M."/>
            <person name="McCann A."/>
            <person name="Guo C."/>
            <person name="Argimon S."/>
            <person name="Zhang W."/>
            <person name="Yang X."/>
            <person name="Jeffery I.B."/>
            <person name="Cooney J.C."/>
            <person name="Kagawa T.F."/>
            <person name="Liu W."/>
            <person name="Song Y."/>
            <person name="Salvetti E."/>
            <person name="Wrobel A."/>
            <person name="Rasinkangas P."/>
            <person name="Parkhill J."/>
            <person name="Rea M.C."/>
            <person name="O'Sullivan O."/>
            <person name="Ritari J."/>
            <person name="Douillard F.P."/>
            <person name="Paul Ross R."/>
            <person name="Yang R."/>
            <person name="Briner A.E."/>
            <person name="Felis G.E."/>
            <person name="de Vos W.M."/>
            <person name="Barrangou R."/>
            <person name="Klaenhammer T.R."/>
            <person name="Caufield P.W."/>
            <person name="Cui Y."/>
            <person name="Zhang H."/>
            <person name="O'Toole P.W."/>
        </authorList>
    </citation>
    <scope>NUCLEOTIDE SEQUENCE [LARGE SCALE GENOMIC DNA]</scope>
    <source>
        <strain evidence="1 2">JCM 15530</strain>
    </source>
</reference>
<comment type="caution">
    <text evidence="1">The sequence shown here is derived from an EMBL/GenBank/DDBJ whole genome shotgun (WGS) entry which is preliminary data.</text>
</comment>
<accession>A0A0R1HT07</accession>
<sequence length="150" mass="15834">MFGGSLRVHVHAASTSKVSFIVDTVNNNNIQLNTPLAAGANVSSEVNLPKLTTAQLAALQGKSTATVDAAKISSTLLTANAPLNKLVGTKTYTSRDNKNYHYEFTFTSSDKFATDNRLTTYGNNVVAAYTANLVEGAAPTSNANTDYVAK</sequence>
<dbReference type="AlphaFoldDB" id="A0A0R1HT07"/>
<organism evidence="1 2">
    <name type="scientific">Secundilactobacillus kimchicus JCM 15530</name>
    <dbReference type="NCBI Taxonomy" id="1302272"/>
    <lineage>
        <taxon>Bacteria</taxon>
        <taxon>Bacillati</taxon>
        <taxon>Bacillota</taxon>
        <taxon>Bacilli</taxon>
        <taxon>Lactobacillales</taxon>
        <taxon>Lactobacillaceae</taxon>
        <taxon>Secundilactobacillus</taxon>
    </lineage>
</organism>
<dbReference type="PATRIC" id="fig|1302272.5.peg.1408"/>
<dbReference type="EMBL" id="AZCX01000024">
    <property type="protein sequence ID" value="KRK46378.1"/>
    <property type="molecule type" value="Genomic_DNA"/>
</dbReference>
<gene>
    <name evidence="1" type="ORF">FC96_GL001398</name>
</gene>